<dbReference type="InterPro" id="IPR001851">
    <property type="entry name" value="ABC_transp_permease"/>
</dbReference>
<name>A0A1T4YWG5_9ACTN</name>
<dbReference type="Pfam" id="PF02653">
    <property type="entry name" value="BPD_transp_2"/>
    <property type="match status" value="1"/>
</dbReference>
<evidence type="ECO:0000256" key="3">
    <source>
        <dbReference type="ARBA" id="ARBA00022475"/>
    </source>
</evidence>
<evidence type="ECO:0000256" key="9">
    <source>
        <dbReference type="SAM" id="Phobius"/>
    </source>
</evidence>
<feature type="transmembrane region" description="Helical" evidence="9">
    <location>
        <begin position="187"/>
        <end position="208"/>
    </location>
</feature>
<keyword evidence="11" id="KW-1185">Reference proteome</keyword>
<feature type="transmembrane region" description="Helical" evidence="9">
    <location>
        <begin position="58"/>
        <end position="80"/>
    </location>
</feature>
<dbReference type="STRING" id="1736691.SAMN06295964_1189"/>
<feature type="transmembrane region" description="Helical" evidence="9">
    <location>
        <begin position="131"/>
        <end position="158"/>
    </location>
</feature>
<dbReference type="PANTHER" id="PTHR11795">
    <property type="entry name" value="BRANCHED-CHAIN AMINO ACID TRANSPORT SYSTEM PERMEASE PROTEIN LIVH"/>
    <property type="match status" value="1"/>
</dbReference>
<dbReference type="GO" id="GO:0005886">
    <property type="term" value="C:plasma membrane"/>
    <property type="evidence" value="ECO:0007669"/>
    <property type="project" value="UniProtKB-SubCell"/>
</dbReference>
<feature type="transmembrane region" description="Helical" evidence="9">
    <location>
        <begin position="33"/>
        <end position="52"/>
    </location>
</feature>
<proteinExistence type="inferred from homology"/>
<evidence type="ECO:0000256" key="1">
    <source>
        <dbReference type="ARBA" id="ARBA00004651"/>
    </source>
</evidence>
<keyword evidence="4 9" id="KW-0812">Transmembrane</keyword>
<comment type="subcellular location">
    <subcellularLocation>
        <location evidence="1">Cell membrane</location>
        <topology evidence="1">Multi-pass membrane protein</topology>
    </subcellularLocation>
</comment>
<dbReference type="RefSeq" id="WP_172806270.1">
    <property type="nucleotide sequence ID" value="NZ_LT796768.1"/>
</dbReference>
<dbReference type="EMBL" id="LT796768">
    <property type="protein sequence ID" value="SKB06120.1"/>
    <property type="molecule type" value="Genomic_DNA"/>
</dbReference>
<evidence type="ECO:0000256" key="6">
    <source>
        <dbReference type="ARBA" id="ARBA00022989"/>
    </source>
</evidence>
<dbReference type="GO" id="GO:0006865">
    <property type="term" value="P:amino acid transport"/>
    <property type="evidence" value="ECO:0007669"/>
    <property type="project" value="UniProtKB-KW"/>
</dbReference>
<feature type="transmembrane region" description="Helical" evidence="9">
    <location>
        <begin position="252"/>
        <end position="276"/>
    </location>
</feature>
<reference evidence="11" key="1">
    <citation type="submission" date="2017-02" db="EMBL/GenBank/DDBJ databases">
        <authorList>
            <person name="Varghese N."/>
            <person name="Submissions S."/>
        </authorList>
    </citation>
    <scope>NUCLEOTIDE SEQUENCE [LARGE SCALE GENOMIC DNA]</scope>
    <source>
        <strain evidence="11">9H-4</strain>
    </source>
</reference>
<comment type="similarity">
    <text evidence="8">Belongs to the binding-protein-dependent transport system permease family. LivHM subfamily.</text>
</comment>
<accession>A0A1T4YWG5</accession>
<feature type="transmembrane region" description="Helical" evidence="9">
    <location>
        <begin position="6"/>
        <end position="28"/>
    </location>
</feature>
<evidence type="ECO:0000256" key="5">
    <source>
        <dbReference type="ARBA" id="ARBA00022970"/>
    </source>
</evidence>
<feature type="transmembrane region" description="Helical" evidence="9">
    <location>
        <begin position="220"/>
        <end position="245"/>
    </location>
</feature>
<dbReference type="PANTHER" id="PTHR11795:SF451">
    <property type="entry name" value="ABC TRANSPORTER PERMEASE PROTEIN"/>
    <property type="match status" value="1"/>
</dbReference>
<keyword evidence="3" id="KW-1003">Cell membrane</keyword>
<keyword evidence="2" id="KW-0813">Transport</keyword>
<dbReference type="GO" id="GO:0022857">
    <property type="term" value="F:transmembrane transporter activity"/>
    <property type="evidence" value="ECO:0007669"/>
    <property type="project" value="InterPro"/>
</dbReference>
<feature type="transmembrane region" description="Helical" evidence="9">
    <location>
        <begin position="92"/>
        <end position="111"/>
    </location>
</feature>
<keyword evidence="6 9" id="KW-1133">Transmembrane helix</keyword>
<sequence length="290" mass="29779">MVFAQAVWGSIVTGALYGLVGVGFVLLFRASKVLSFCQGAFMLLGAFIFYDLVKRHELPFTVATLITVSVVAVLSALVYLACFARIAAREPFATSVATIGLAGVLQAIVAVRYGTSPLALPDVVGTTSFKVAGATITVADLVSVAMTLIVVSVLLLVLAKTQLGLQMNAVADNPGLSVHLGVSAARIATIAWGLAGLTAAFAGIAFALRASVDPVGVANIGFFAFPAIILGGLDSVPGALVGGLVLGTLQNFVAAAFGAEWVDLIAFSMMLAFLMVRPTGLFGKAEVVRL</sequence>
<evidence type="ECO:0000256" key="8">
    <source>
        <dbReference type="ARBA" id="ARBA00037998"/>
    </source>
</evidence>
<evidence type="ECO:0000256" key="7">
    <source>
        <dbReference type="ARBA" id="ARBA00023136"/>
    </source>
</evidence>
<dbReference type="CDD" id="cd06582">
    <property type="entry name" value="TM_PBP1_LivH_like"/>
    <property type="match status" value="1"/>
</dbReference>
<keyword evidence="5" id="KW-0029">Amino-acid transport</keyword>
<evidence type="ECO:0000256" key="2">
    <source>
        <dbReference type="ARBA" id="ARBA00022448"/>
    </source>
</evidence>
<dbReference type="Proteomes" id="UP000191040">
    <property type="component" value="Chromosome I"/>
</dbReference>
<dbReference type="InterPro" id="IPR052157">
    <property type="entry name" value="BCAA_transport_permease"/>
</dbReference>
<gene>
    <name evidence="10" type="ORF">SAMN06295964_1189</name>
</gene>
<keyword evidence="7 9" id="KW-0472">Membrane</keyword>
<organism evidence="10 11">
    <name type="scientific">Aeromicrobium choanae</name>
    <dbReference type="NCBI Taxonomy" id="1736691"/>
    <lineage>
        <taxon>Bacteria</taxon>
        <taxon>Bacillati</taxon>
        <taxon>Actinomycetota</taxon>
        <taxon>Actinomycetes</taxon>
        <taxon>Propionibacteriales</taxon>
        <taxon>Nocardioidaceae</taxon>
        <taxon>Aeromicrobium</taxon>
    </lineage>
</organism>
<protein>
    <submittedName>
        <fullName evidence="10">Amino acid/amide ABC transporter membrane protein 1, HAAT family</fullName>
    </submittedName>
</protein>
<evidence type="ECO:0000313" key="10">
    <source>
        <dbReference type="EMBL" id="SKB06120.1"/>
    </source>
</evidence>
<dbReference type="AlphaFoldDB" id="A0A1T4YWG5"/>
<evidence type="ECO:0000313" key="11">
    <source>
        <dbReference type="Proteomes" id="UP000191040"/>
    </source>
</evidence>
<evidence type="ECO:0000256" key="4">
    <source>
        <dbReference type="ARBA" id="ARBA00022692"/>
    </source>
</evidence>